<dbReference type="STRING" id="57577.A0A2K3LA34"/>
<dbReference type="EMBL" id="ASHM01028965">
    <property type="protein sequence ID" value="PNX75386.1"/>
    <property type="molecule type" value="Genomic_DNA"/>
</dbReference>
<proteinExistence type="predicted"/>
<name>A0A2K3LA34_TRIPR</name>
<evidence type="ECO:0000313" key="2">
    <source>
        <dbReference type="Proteomes" id="UP000236291"/>
    </source>
</evidence>
<dbReference type="CDD" id="cd09272">
    <property type="entry name" value="RNase_HI_RT_Ty1"/>
    <property type="match status" value="1"/>
</dbReference>
<comment type="caution">
    <text evidence="1">The sequence shown here is derived from an EMBL/GenBank/DDBJ whole genome shotgun (WGS) entry which is preliminary data.</text>
</comment>
<accession>A0A2K3LA34</accession>
<dbReference type="InterPro" id="IPR043502">
    <property type="entry name" value="DNA/RNA_pol_sf"/>
</dbReference>
<evidence type="ECO:0000313" key="1">
    <source>
        <dbReference type="EMBL" id="PNX75386.1"/>
    </source>
</evidence>
<reference evidence="1 2" key="1">
    <citation type="journal article" date="2014" name="Am. J. Bot.">
        <title>Genome assembly and annotation for red clover (Trifolium pratense; Fabaceae).</title>
        <authorList>
            <person name="Istvanek J."/>
            <person name="Jaros M."/>
            <person name="Krenek A."/>
            <person name="Repkova J."/>
        </authorList>
    </citation>
    <scope>NUCLEOTIDE SEQUENCE [LARGE SCALE GENOMIC DNA]</scope>
    <source>
        <strain evidence="2">cv. Tatra</strain>
        <tissue evidence="1">Young leaves</tissue>
    </source>
</reference>
<gene>
    <name evidence="1" type="ORF">L195_g031321</name>
</gene>
<dbReference type="Gramene" id="Tp57577_TGAC_v2_mRNA34914">
    <property type="protein sequence ID" value="Tp57577_TGAC_v2_mRNA34914"/>
    <property type="gene ID" value="Tp57577_TGAC_v2_gene33776"/>
</dbReference>
<organism evidence="1 2">
    <name type="scientific">Trifolium pratense</name>
    <name type="common">Red clover</name>
    <dbReference type="NCBI Taxonomy" id="57577"/>
    <lineage>
        <taxon>Eukaryota</taxon>
        <taxon>Viridiplantae</taxon>
        <taxon>Streptophyta</taxon>
        <taxon>Embryophyta</taxon>
        <taxon>Tracheophyta</taxon>
        <taxon>Spermatophyta</taxon>
        <taxon>Magnoliopsida</taxon>
        <taxon>eudicotyledons</taxon>
        <taxon>Gunneridae</taxon>
        <taxon>Pentapetalae</taxon>
        <taxon>rosids</taxon>
        <taxon>fabids</taxon>
        <taxon>Fabales</taxon>
        <taxon>Fabaceae</taxon>
        <taxon>Papilionoideae</taxon>
        <taxon>50 kb inversion clade</taxon>
        <taxon>NPAAA clade</taxon>
        <taxon>Hologalegina</taxon>
        <taxon>IRL clade</taxon>
        <taxon>Trifolieae</taxon>
        <taxon>Trifolium</taxon>
    </lineage>
</organism>
<sequence length="194" mass="21970">MSAPLEAHWVVVKRILRYLKGTSHLRLKLIPTKIHHPLSLKAYCDADWVSDPDDRRSTSGAALFFGPNLVSWWSRKQQVVARSSTEAEYRSIAQATAYVLWVQTLLKELTVPFTTPTIYCDNQSAVLLAHNPVLHSRTKHMEIDVFFFGEKVTANQLSVVHIPSTTQIADVLTKHVSTDKFLTMRSKLIVTDSQ</sequence>
<dbReference type="AlphaFoldDB" id="A0A2K3LA34"/>
<dbReference type="Proteomes" id="UP000236291">
    <property type="component" value="Unassembled WGS sequence"/>
</dbReference>
<reference evidence="1 2" key="2">
    <citation type="journal article" date="2017" name="Front. Plant Sci.">
        <title>Gene Classification and Mining of Molecular Markers Useful in Red Clover (Trifolium pratense) Breeding.</title>
        <authorList>
            <person name="Istvanek J."/>
            <person name="Dluhosova J."/>
            <person name="Dluhos P."/>
            <person name="Patkova L."/>
            <person name="Nedelnik J."/>
            <person name="Repkova J."/>
        </authorList>
    </citation>
    <scope>NUCLEOTIDE SEQUENCE [LARGE SCALE GENOMIC DNA]</scope>
    <source>
        <strain evidence="2">cv. Tatra</strain>
        <tissue evidence="1">Young leaves</tissue>
    </source>
</reference>
<dbReference type="PANTHER" id="PTHR11439:SF455">
    <property type="entry name" value="RLK (RECEPTOR-LIKE PROTEIN KINASE) 8, PUTATIVE-RELATED"/>
    <property type="match status" value="1"/>
</dbReference>
<dbReference type="SUPFAM" id="SSF56672">
    <property type="entry name" value="DNA/RNA polymerases"/>
    <property type="match status" value="1"/>
</dbReference>
<protein>
    <submittedName>
        <fullName evidence="1">Retrovirus-related Pol polyprotein from transposon TNT 1-94</fullName>
    </submittedName>
</protein>
<dbReference type="PANTHER" id="PTHR11439">
    <property type="entry name" value="GAG-POL-RELATED RETROTRANSPOSON"/>
    <property type="match status" value="1"/>
</dbReference>